<dbReference type="PANTHER" id="PTHR13495:SF0">
    <property type="entry name" value="PSME3-INTERACTING PROTEIN"/>
    <property type="match status" value="1"/>
</dbReference>
<protein>
    <submittedName>
        <fullName evidence="5">Putative nefa-interacting nuclear protein nip30</fullName>
    </submittedName>
</protein>
<keyword evidence="2" id="KW-0539">Nucleus</keyword>
<sequence length="285" mass="31760">MSFGGSTSQDSLPKFKSFVSEAEIEEKKKKRQEEWEKVRNAEDPVEAPEEDYDPRSLYDRLQEQKMKKQAEFEEAHKLKNMIRGLDDDEVTFLEFVDMRKQEIESQRLKEDMQEIEEYRKAVATVSEEAIDAKRQELKKIIPGSQTTVTGKRSQLALLSGAVKRKSVNSTNSAITKKQKNGTASLDPMPEDADKKDTDARHSISESDINGGGDSGAQDRRVHSATATVLHAPTALQCAGILPGLGVYTDSSDSENSSSTDDGEPKFDLVGRRRTQAQQLPEPKAP</sequence>
<dbReference type="AlphaFoldDB" id="A0A2R5LLP8"/>
<feature type="region of interest" description="Disordered" evidence="3">
    <location>
        <begin position="160"/>
        <end position="285"/>
    </location>
</feature>
<dbReference type="GO" id="GO:0005634">
    <property type="term" value="C:nucleus"/>
    <property type="evidence" value="ECO:0007669"/>
    <property type="project" value="UniProtKB-SubCell"/>
</dbReference>
<dbReference type="Pfam" id="PF10187">
    <property type="entry name" value="FAM192A_Fyv6_N"/>
    <property type="match status" value="1"/>
</dbReference>
<evidence type="ECO:0000256" key="2">
    <source>
        <dbReference type="ARBA" id="ARBA00023242"/>
    </source>
</evidence>
<feature type="domain" description="FAM192A/Fyv6 N-terminal" evidence="4">
    <location>
        <begin position="18"/>
        <end position="119"/>
    </location>
</feature>
<organism evidence="5">
    <name type="scientific">Ornithodoros turicata</name>
    <dbReference type="NCBI Taxonomy" id="34597"/>
    <lineage>
        <taxon>Eukaryota</taxon>
        <taxon>Metazoa</taxon>
        <taxon>Ecdysozoa</taxon>
        <taxon>Arthropoda</taxon>
        <taxon>Chelicerata</taxon>
        <taxon>Arachnida</taxon>
        <taxon>Acari</taxon>
        <taxon>Parasitiformes</taxon>
        <taxon>Ixodida</taxon>
        <taxon>Ixodoidea</taxon>
        <taxon>Argasidae</taxon>
        <taxon>Ornithodorinae</taxon>
        <taxon>Ornithodoros</taxon>
    </lineage>
</organism>
<reference evidence="5" key="1">
    <citation type="submission" date="2018-03" db="EMBL/GenBank/DDBJ databases">
        <title>The relapsing fever spirochete Borrelia turicatae persists in the highly oxidative environment of its soft-bodied tick vector.</title>
        <authorList>
            <person name="Bourret T.J."/>
            <person name="Boyle W.K."/>
            <person name="Valenzuela J.G."/>
            <person name="Oliveira F."/>
            <person name="Lopez J.E."/>
        </authorList>
    </citation>
    <scope>NUCLEOTIDE SEQUENCE</scope>
    <source>
        <strain evidence="5">Kansas strain/isolate</strain>
        <tissue evidence="5">Salivary glands</tissue>
    </source>
</reference>
<feature type="compositionally biased region" description="Basic and acidic residues" evidence="3">
    <location>
        <begin position="25"/>
        <end position="42"/>
    </location>
</feature>
<feature type="compositionally biased region" description="Low complexity" evidence="3">
    <location>
        <begin position="249"/>
        <end position="259"/>
    </location>
</feature>
<feature type="compositionally biased region" description="Polar residues" evidence="3">
    <location>
        <begin position="167"/>
        <end position="183"/>
    </location>
</feature>
<feature type="compositionally biased region" description="Acidic residues" evidence="3">
    <location>
        <begin position="43"/>
        <end position="52"/>
    </location>
</feature>
<evidence type="ECO:0000259" key="4">
    <source>
        <dbReference type="Pfam" id="PF10187"/>
    </source>
</evidence>
<dbReference type="PANTHER" id="PTHR13495">
    <property type="entry name" value="NEFA-INTERACTING NUCLEAR PROTEIN NIP30"/>
    <property type="match status" value="1"/>
</dbReference>
<dbReference type="InterPro" id="IPR019331">
    <property type="entry name" value="FAM192A/Fyv6_N"/>
</dbReference>
<feature type="compositionally biased region" description="Basic and acidic residues" evidence="3">
    <location>
        <begin position="191"/>
        <end position="204"/>
    </location>
</feature>
<name>A0A2R5LLP8_9ACAR</name>
<comment type="subcellular location">
    <subcellularLocation>
        <location evidence="1">Nucleus</location>
    </subcellularLocation>
</comment>
<dbReference type="InterPro" id="IPR039845">
    <property type="entry name" value="FAM192A"/>
</dbReference>
<evidence type="ECO:0000313" key="5">
    <source>
        <dbReference type="EMBL" id="MBY10247.1"/>
    </source>
</evidence>
<feature type="region of interest" description="Disordered" evidence="3">
    <location>
        <begin position="23"/>
        <end position="60"/>
    </location>
</feature>
<dbReference type="EMBL" id="GGLE01006121">
    <property type="protein sequence ID" value="MBY10247.1"/>
    <property type="molecule type" value="Transcribed_RNA"/>
</dbReference>
<evidence type="ECO:0000256" key="1">
    <source>
        <dbReference type="ARBA" id="ARBA00004123"/>
    </source>
</evidence>
<proteinExistence type="predicted"/>
<evidence type="ECO:0000256" key="3">
    <source>
        <dbReference type="SAM" id="MobiDB-lite"/>
    </source>
</evidence>
<accession>A0A2R5LLP8</accession>